<accession>A0A0L6ULD4</accession>
<evidence type="ECO:0000313" key="1">
    <source>
        <dbReference type="EMBL" id="KNZ49092.1"/>
    </source>
</evidence>
<gene>
    <name evidence="1" type="ORF">VP01_5217g1</name>
</gene>
<sequence length="65" mass="7395">MDGGQFEFTWPVEWNFLVALAHLVPNFNRGSPHILAQVFNICDNFFISVSPLINSEPSMLPLPFM</sequence>
<dbReference type="Proteomes" id="UP000037035">
    <property type="component" value="Unassembled WGS sequence"/>
</dbReference>
<comment type="caution">
    <text evidence="1">The sequence shown here is derived from an EMBL/GenBank/DDBJ whole genome shotgun (WGS) entry which is preliminary data.</text>
</comment>
<name>A0A0L6ULD4_9BASI</name>
<reference evidence="1 2" key="1">
    <citation type="submission" date="2015-08" db="EMBL/GenBank/DDBJ databases">
        <title>Next Generation Sequencing and Analysis of the Genome of Puccinia sorghi L Schw, the Causal Agent of Maize Common Rust.</title>
        <authorList>
            <person name="Rochi L."/>
            <person name="Burguener G."/>
            <person name="Darino M."/>
            <person name="Turjanski A."/>
            <person name="Kreff E."/>
            <person name="Dieguez M.J."/>
            <person name="Sacco F."/>
        </authorList>
    </citation>
    <scope>NUCLEOTIDE SEQUENCE [LARGE SCALE GENOMIC DNA]</scope>
    <source>
        <strain evidence="1 2">RO10H11247</strain>
    </source>
</reference>
<dbReference type="VEuPathDB" id="FungiDB:VP01_5217g1"/>
<proteinExistence type="predicted"/>
<evidence type="ECO:0000313" key="2">
    <source>
        <dbReference type="Proteomes" id="UP000037035"/>
    </source>
</evidence>
<dbReference type="EMBL" id="LAVV01010406">
    <property type="protein sequence ID" value="KNZ49092.1"/>
    <property type="molecule type" value="Genomic_DNA"/>
</dbReference>
<protein>
    <submittedName>
        <fullName evidence="1">Uncharacterized protein</fullName>
    </submittedName>
</protein>
<keyword evidence="2" id="KW-1185">Reference proteome</keyword>
<dbReference type="AlphaFoldDB" id="A0A0L6ULD4"/>
<organism evidence="1 2">
    <name type="scientific">Puccinia sorghi</name>
    <dbReference type="NCBI Taxonomy" id="27349"/>
    <lineage>
        <taxon>Eukaryota</taxon>
        <taxon>Fungi</taxon>
        <taxon>Dikarya</taxon>
        <taxon>Basidiomycota</taxon>
        <taxon>Pucciniomycotina</taxon>
        <taxon>Pucciniomycetes</taxon>
        <taxon>Pucciniales</taxon>
        <taxon>Pucciniaceae</taxon>
        <taxon>Puccinia</taxon>
    </lineage>
</organism>